<organism evidence="6 7">
    <name type="scientific">Sedimentitalea arenosa</name>
    <dbReference type="NCBI Taxonomy" id="2798803"/>
    <lineage>
        <taxon>Bacteria</taxon>
        <taxon>Pseudomonadati</taxon>
        <taxon>Pseudomonadota</taxon>
        <taxon>Alphaproteobacteria</taxon>
        <taxon>Rhodobacterales</taxon>
        <taxon>Paracoccaceae</taxon>
        <taxon>Sedimentitalea</taxon>
    </lineage>
</organism>
<dbReference type="InterPro" id="IPR005471">
    <property type="entry name" value="Tscrpt_reg_IclR_N"/>
</dbReference>
<evidence type="ECO:0000313" key="7">
    <source>
        <dbReference type="Proteomes" id="UP000619079"/>
    </source>
</evidence>
<keyword evidence="7" id="KW-1185">Reference proteome</keyword>
<dbReference type="SUPFAM" id="SSF46785">
    <property type="entry name" value="Winged helix' DNA-binding domain"/>
    <property type="match status" value="1"/>
</dbReference>
<dbReference type="RefSeq" id="WP_199023859.1">
    <property type="nucleotide sequence ID" value="NZ_JAELVR010000003.1"/>
</dbReference>
<dbReference type="Gene3D" id="3.30.450.40">
    <property type="match status" value="1"/>
</dbReference>
<evidence type="ECO:0000256" key="2">
    <source>
        <dbReference type="ARBA" id="ARBA00023125"/>
    </source>
</evidence>
<keyword evidence="3" id="KW-0804">Transcription</keyword>
<keyword evidence="1" id="KW-0805">Transcription regulation</keyword>
<sequence>MSAGGRIPTNLRTLLLLEVLGQADEPLTATEINARLDLPKQTVHRLCATLEAEGFLTRPGNGKRFSPSRRARELGTGLLFASRLHIARHQILMDVARQVRETVNFVVPEDTGMSYLDRVETDWPFRVQLPVGSNVPFHCTASGKTFMASLPAPARKAFVSALTLAPLTPRTHTDPASLLQDLAEIAERGYALDQEEFVEGMVAIAVPIRDTQGRFVAALAFHGPAQRVSLTEAVANRAILLDGARRLTAALFS</sequence>
<proteinExistence type="predicted"/>
<evidence type="ECO:0000259" key="5">
    <source>
        <dbReference type="PROSITE" id="PS51078"/>
    </source>
</evidence>
<dbReference type="PANTHER" id="PTHR30136:SF35">
    <property type="entry name" value="HTH-TYPE TRANSCRIPTIONAL REGULATOR RV1719"/>
    <property type="match status" value="1"/>
</dbReference>
<protein>
    <submittedName>
        <fullName evidence="6">IclR family transcriptional regulator</fullName>
    </submittedName>
</protein>
<dbReference type="InterPro" id="IPR050707">
    <property type="entry name" value="HTH_MetabolicPath_Reg"/>
</dbReference>
<feature type="domain" description="HTH iclR-type" evidence="4">
    <location>
        <begin position="7"/>
        <end position="69"/>
    </location>
</feature>
<evidence type="ECO:0000313" key="6">
    <source>
        <dbReference type="EMBL" id="MBJ6371077.1"/>
    </source>
</evidence>
<evidence type="ECO:0000259" key="4">
    <source>
        <dbReference type="PROSITE" id="PS51077"/>
    </source>
</evidence>
<evidence type="ECO:0000256" key="1">
    <source>
        <dbReference type="ARBA" id="ARBA00023015"/>
    </source>
</evidence>
<gene>
    <name evidence="6" type="ORF">JF290_06025</name>
</gene>
<dbReference type="PANTHER" id="PTHR30136">
    <property type="entry name" value="HELIX-TURN-HELIX TRANSCRIPTIONAL REGULATOR, ICLR FAMILY"/>
    <property type="match status" value="1"/>
</dbReference>
<dbReference type="PROSITE" id="PS51077">
    <property type="entry name" value="HTH_ICLR"/>
    <property type="match status" value="1"/>
</dbReference>
<feature type="domain" description="IclR-ED" evidence="5">
    <location>
        <begin position="70"/>
        <end position="253"/>
    </location>
</feature>
<dbReference type="InterPro" id="IPR036388">
    <property type="entry name" value="WH-like_DNA-bd_sf"/>
</dbReference>
<dbReference type="PROSITE" id="PS51078">
    <property type="entry name" value="ICLR_ED"/>
    <property type="match status" value="1"/>
</dbReference>
<dbReference type="InterPro" id="IPR036390">
    <property type="entry name" value="WH_DNA-bd_sf"/>
</dbReference>
<dbReference type="SUPFAM" id="SSF55781">
    <property type="entry name" value="GAF domain-like"/>
    <property type="match status" value="1"/>
</dbReference>
<evidence type="ECO:0000256" key="3">
    <source>
        <dbReference type="ARBA" id="ARBA00023163"/>
    </source>
</evidence>
<dbReference type="Pfam" id="PF01614">
    <property type="entry name" value="IclR_C"/>
    <property type="match status" value="1"/>
</dbReference>
<dbReference type="GO" id="GO:0003700">
    <property type="term" value="F:DNA-binding transcription factor activity"/>
    <property type="evidence" value="ECO:0007669"/>
    <property type="project" value="TreeGrafter"/>
</dbReference>
<dbReference type="Gene3D" id="1.10.10.10">
    <property type="entry name" value="Winged helix-like DNA-binding domain superfamily/Winged helix DNA-binding domain"/>
    <property type="match status" value="1"/>
</dbReference>
<accession>A0A8J7J6C9</accession>
<name>A0A8J7J6C9_9RHOB</name>
<dbReference type="GO" id="GO:0003677">
    <property type="term" value="F:DNA binding"/>
    <property type="evidence" value="ECO:0007669"/>
    <property type="project" value="UniProtKB-KW"/>
</dbReference>
<keyword evidence="2" id="KW-0238">DNA-binding</keyword>
<dbReference type="InterPro" id="IPR014757">
    <property type="entry name" value="Tscrpt_reg_IclR_C"/>
</dbReference>
<dbReference type="AlphaFoldDB" id="A0A8J7J6C9"/>
<comment type="caution">
    <text evidence="6">The sequence shown here is derived from an EMBL/GenBank/DDBJ whole genome shotgun (WGS) entry which is preliminary data.</text>
</comment>
<dbReference type="GO" id="GO:0045892">
    <property type="term" value="P:negative regulation of DNA-templated transcription"/>
    <property type="evidence" value="ECO:0007669"/>
    <property type="project" value="TreeGrafter"/>
</dbReference>
<dbReference type="InterPro" id="IPR029016">
    <property type="entry name" value="GAF-like_dom_sf"/>
</dbReference>
<dbReference type="Pfam" id="PF09339">
    <property type="entry name" value="HTH_IclR"/>
    <property type="match status" value="1"/>
</dbReference>
<dbReference type="SMART" id="SM00346">
    <property type="entry name" value="HTH_ICLR"/>
    <property type="match status" value="1"/>
</dbReference>
<reference evidence="6" key="1">
    <citation type="submission" date="2020-12" db="EMBL/GenBank/DDBJ databases">
        <title>Sedimentitalea sp. nov., isolated from sand in Incheon.</title>
        <authorList>
            <person name="Kim W."/>
        </authorList>
    </citation>
    <scope>NUCLEOTIDE SEQUENCE</scope>
    <source>
        <strain evidence="6">CAU 1593</strain>
    </source>
</reference>
<dbReference type="Proteomes" id="UP000619079">
    <property type="component" value="Unassembled WGS sequence"/>
</dbReference>
<dbReference type="EMBL" id="JAELVR010000003">
    <property type="protein sequence ID" value="MBJ6371077.1"/>
    <property type="molecule type" value="Genomic_DNA"/>
</dbReference>